<dbReference type="Proteomes" id="UP000440732">
    <property type="component" value="Unassembled WGS sequence"/>
</dbReference>
<dbReference type="GO" id="GO:0050242">
    <property type="term" value="F:pyruvate, phosphate dikinase activity"/>
    <property type="evidence" value="ECO:0007669"/>
    <property type="project" value="InterPro"/>
</dbReference>
<dbReference type="InterPro" id="IPR015813">
    <property type="entry name" value="Pyrv/PenolPyrv_kinase-like_dom"/>
</dbReference>
<protein>
    <recommendedName>
        <fullName evidence="1">PEP-utilising enzyme C-terminal domain-containing protein</fullName>
    </recommendedName>
</protein>
<dbReference type="EMBL" id="QXGA01004844">
    <property type="protein sequence ID" value="KAE9070551.1"/>
    <property type="molecule type" value="Genomic_DNA"/>
</dbReference>
<gene>
    <name evidence="3" type="ORF">PF006_g29340</name>
    <name evidence="2" type="ORF">PF009_g30006</name>
</gene>
<dbReference type="SUPFAM" id="SSF51621">
    <property type="entry name" value="Phosphoenolpyruvate/pyruvate domain"/>
    <property type="match status" value="1"/>
</dbReference>
<dbReference type="AlphaFoldDB" id="A0A6A3Q7I0"/>
<reference evidence="4 5" key="1">
    <citation type="submission" date="2018-08" db="EMBL/GenBank/DDBJ databases">
        <title>Genomic investigation of the strawberry pathogen Phytophthora fragariae indicates pathogenicity is determined by transcriptional variation in three key races.</title>
        <authorList>
            <person name="Adams T.M."/>
            <person name="Armitage A.D."/>
            <person name="Sobczyk M.K."/>
            <person name="Bates H.J."/>
            <person name="Dunwell J.M."/>
            <person name="Nellist C.F."/>
            <person name="Harrison R.J."/>
        </authorList>
    </citation>
    <scope>NUCLEOTIDE SEQUENCE [LARGE SCALE GENOMIC DNA]</scope>
    <source>
        <strain evidence="3 5">NOV-5</strain>
        <strain evidence="2 4">NOV-9</strain>
    </source>
</reference>
<sequence>MRGDLEQFMKWLDVYHRIEAFMNADTLKNAREARAHSALGIGLTCTEPMLIISAQLIAAPVHRTHGITEILQAKPIAEVVVMMAGGGISVHQHVMISLVDSFEELERFLKLLNSIELDVIGKSD</sequence>
<evidence type="ECO:0000313" key="5">
    <source>
        <dbReference type="Proteomes" id="UP000440732"/>
    </source>
</evidence>
<name>A0A6A3Q7I0_9STRA</name>
<dbReference type="Proteomes" id="UP000429523">
    <property type="component" value="Unassembled WGS sequence"/>
</dbReference>
<proteinExistence type="predicted"/>
<evidence type="ECO:0000313" key="2">
    <source>
        <dbReference type="EMBL" id="KAE8919692.1"/>
    </source>
</evidence>
<comment type="caution">
    <text evidence="3">The sequence shown here is derived from an EMBL/GenBank/DDBJ whole genome shotgun (WGS) entry which is preliminary data.</text>
</comment>
<dbReference type="InterPro" id="IPR040442">
    <property type="entry name" value="Pyrv_kinase-like_dom_sf"/>
</dbReference>
<organism evidence="3 5">
    <name type="scientific">Phytophthora fragariae</name>
    <dbReference type="NCBI Taxonomy" id="53985"/>
    <lineage>
        <taxon>Eukaryota</taxon>
        <taxon>Sar</taxon>
        <taxon>Stramenopiles</taxon>
        <taxon>Oomycota</taxon>
        <taxon>Peronosporomycetes</taxon>
        <taxon>Peronosporales</taxon>
        <taxon>Peronosporaceae</taxon>
        <taxon>Phytophthora</taxon>
    </lineage>
</organism>
<evidence type="ECO:0000313" key="4">
    <source>
        <dbReference type="Proteomes" id="UP000429523"/>
    </source>
</evidence>
<evidence type="ECO:0000259" key="1">
    <source>
        <dbReference type="Pfam" id="PF02896"/>
    </source>
</evidence>
<accession>A0A6A3Q7I0</accession>
<dbReference type="Gene3D" id="3.20.20.60">
    <property type="entry name" value="Phosphoenolpyruvate-binding domains"/>
    <property type="match status" value="1"/>
</dbReference>
<feature type="domain" description="PEP-utilising enzyme C-terminal" evidence="1">
    <location>
        <begin position="3"/>
        <end position="83"/>
    </location>
</feature>
<evidence type="ECO:0000313" key="3">
    <source>
        <dbReference type="EMBL" id="KAE9070551.1"/>
    </source>
</evidence>
<dbReference type="PANTHER" id="PTHR22931">
    <property type="entry name" value="PHOSPHOENOLPYRUVATE DIKINASE-RELATED"/>
    <property type="match status" value="1"/>
</dbReference>
<dbReference type="PANTHER" id="PTHR22931:SF9">
    <property type="entry name" value="PYRUVATE, PHOSPHATE DIKINASE 1, CHLOROPLASTIC"/>
    <property type="match status" value="1"/>
</dbReference>
<dbReference type="InterPro" id="IPR010121">
    <property type="entry name" value="Pyruvate_phosphate_dikinase"/>
</dbReference>
<dbReference type="InterPro" id="IPR000121">
    <property type="entry name" value="PEP_util_C"/>
</dbReference>
<dbReference type="EMBL" id="QXGF01004496">
    <property type="protein sequence ID" value="KAE8919692.1"/>
    <property type="molecule type" value="Genomic_DNA"/>
</dbReference>
<dbReference type="Pfam" id="PF02896">
    <property type="entry name" value="PEP-utilizers_C"/>
    <property type="match status" value="1"/>
</dbReference>